<dbReference type="EMBL" id="LAZR01012271">
    <property type="protein sequence ID" value="KKM27700.1"/>
    <property type="molecule type" value="Genomic_DNA"/>
</dbReference>
<dbReference type="AlphaFoldDB" id="A0A0F9LJT9"/>
<feature type="non-terminal residue" evidence="1">
    <location>
        <position position="1"/>
    </location>
</feature>
<comment type="caution">
    <text evidence="1">The sequence shown here is derived from an EMBL/GenBank/DDBJ whole genome shotgun (WGS) entry which is preliminary data.</text>
</comment>
<gene>
    <name evidence="1" type="ORF">LCGC14_1572040</name>
</gene>
<sequence length="64" mass="7297">VTDSPNSPRYAPRMMKRELKAHHPRADLENAMNALFNDGQIVIGPVKMPNRHTVNGIVRTYKLE</sequence>
<name>A0A0F9LJT9_9ZZZZ</name>
<protein>
    <submittedName>
        <fullName evidence="1">Uncharacterized protein</fullName>
    </submittedName>
</protein>
<evidence type="ECO:0000313" key="1">
    <source>
        <dbReference type="EMBL" id="KKM27700.1"/>
    </source>
</evidence>
<reference evidence="1" key="1">
    <citation type="journal article" date="2015" name="Nature">
        <title>Complex archaea that bridge the gap between prokaryotes and eukaryotes.</title>
        <authorList>
            <person name="Spang A."/>
            <person name="Saw J.H."/>
            <person name="Jorgensen S.L."/>
            <person name="Zaremba-Niedzwiedzka K."/>
            <person name="Martijn J."/>
            <person name="Lind A.E."/>
            <person name="van Eijk R."/>
            <person name="Schleper C."/>
            <person name="Guy L."/>
            <person name="Ettema T.J."/>
        </authorList>
    </citation>
    <scope>NUCLEOTIDE SEQUENCE</scope>
</reference>
<organism evidence="1">
    <name type="scientific">marine sediment metagenome</name>
    <dbReference type="NCBI Taxonomy" id="412755"/>
    <lineage>
        <taxon>unclassified sequences</taxon>
        <taxon>metagenomes</taxon>
        <taxon>ecological metagenomes</taxon>
    </lineage>
</organism>
<accession>A0A0F9LJT9</accession>
<proteinExistence type="predicted"/>